<accession>A0A7E4USN0</accession>
<proteinExistence type="predicted"/>
<reference evidence="3" key="2">
    <citation type="submission" date="2020-10" db="UniProtKB">
        <authorList>
            <consortium name="WormBaseParasite"/>
        </authorList>
    </citation>
    <scope>IDENTIFICATION</scope>
</reference>
<protein>
    <submittedName>
        <fullName evidence="3">Uncharacterized protein</fullName>
    </submittedName>
</protein>
<evidence type="ECO:0000313" key="3">
    <source>
        <dbReference type="WBParaSite" id="Pan_g12058.t1"/>
    </source>
</evidence>
<evidence type="ECO:0000313" key="2">
    <source>
        <dbReference type="Proteomes" id="UP000492821"/>
    </source>
</evidence>
<evidence type="ECO:0000256" key="1">
    <source>
        <dbReference type="SAM" id="MobiDB-lite"/>
    </source>
</evidence>
<dbReference type="WBParaSite" id="Pan_g12058.t1">
    <property type="protein sequence ID" value="Pan_g12058.t1"/>
    <property type="gene ID" value="Pan_g12058"/>
</dbReference>
<organism evidence="2 3">
    <name type="scientific">Panagrellus redivivus</name>
    <name type="common">Microworm</name>
    <dbReference type="NCBI Taxonomy" id="6233"/>
    <lineage>
        <taxon>Eukaryota</taxon>
        <taxon>Metazoa</taxon>
        <taxon>Ecdysozoa</taxon>
        <taxon>Nematoda</taxon>
        <taxon>Chromadorea</taxon>
        <taxon>Rhabditida</taxon>
        <taxon>Tylenchina</taxon>
        <taxon>Panagrolaimomorpha</taxon>
        <taxon>Panagrolaimoidea</taxon>
        <taxon>Panagrolaimidae</taxon>
        <taxon>Panagrellus</taxon>
    </lineage>
</organism>
<dbReference type="Proteomes" id="UP000492821">
    <property type="component" value="Unassembled WGS sequence"/>
</dbReference>
<sequence length="118" mass="12506">MTGLGSLPAVNSSHHPLRQFLLTGPEEESASGDRASSRTFTPLLLSLPLEESQVVLIAGNSNSSDAMKHHRLFPGRFGTSFDENSNTPIMLECIEAGIGGRGGPVSSHDKQSIGDYLA</sequence>
<name>A0A7E4USN0_PANRE</name>
<feature type="region of interest" description="Disordered" evidence="1">
    <location>
        <begin position="99"/>
        <end position="118"/>
    </location>
</feature>
<reference evidence="2" key="1">
    <citation type="journal article" date="2013" name="Genetics">
        <title>The draft genome and transcriptome of Panagrellus redivivus are shaped by the harsh demands of a free-living lifestyle.</title>
        <authorList>
            <person name="Srinivasan J."/>
            <person name="Dillman A.R."/>
            <person name="Macchietto M.G."/>
            <person name="Heikkinen L."/>
            <person name="Lakso M."/>
            <person name="Fracchia K.M."/>
            <person name="Antoshechkin I."/>
            <person name="Mortazavi A."/>
            <person name="Wong G."/>
            <person name="Sternberg P.W."/>
        </authorList>
    </citation>
    <scope>NUCLEOTIDE SEQUENCE [LARGE SCALE GENOMIC DNA]</scope>
    <source>
        <strain evidence="2">MT8872</strain>
    </source>
</reference>
<dbReference type="AlphaFoldDB" id="A0A7E4USN0"/>
<keyword evidence="2" id="KW-1185">Reference proteome</keyword>